<comment type="caution">
    <text evidence="3">The sequence shown here is derived from an EMBL/GenBank/DDBJ whole genome shotgun (WGS) entry which is preliminary data.</text>
</comment>
<dbReference type="AlphaFoldDB" id="A0AA35LSC5"/>
<dbReference type="PROSITE" id="PS50234">
    <property type="entry name" value="VWFA"/>
    <property type="match status" value="1"/>
</dbReference>
<dbReference type="InterPro" id="IPR002035">
    <property type="entry name" value="VWF_A"/>
</dbReference>
<dbReference type="Pfam" id="PF14624">
    <property type="entry name" value="Vwaint"/>
    <property type="match status" value="1"/>
</dbReference>
<dbReference type="Proteomes" id="UP001160390">
    <property type="component" value="Unassembled WGS sequence"/>
</dbReference>
<keyword evidence="4" id="KW-1185">Reference proteome</keyword>
<dbReference type="SUPFAM" id="SSF53300">
    <property type="entry name" value="vWA-like"/>
    <property type="match status" value="1"/>
</dbReference>
<protein>
    <recommendedName>
        <fullName evidence="2">VWFA domain-containing protein</fullName>
    </recommendedName>
</protein>
<evidence type="ECO:0000313" key="4">
    <source>
        <dbReference type="Proteomes" id="UP001160390"/>
    </source>
</evidence>
<dbReference type="InterPro" id="IPR032838">
    <property type="entry name" value="Vwaint_dom"/>
</dbReference>
<proteinExistence type="predicted"/>
<dbReference type="InterPro" id="IPR039510">
    <property type="entry name" value="Vint_dom"/>
</dbReference>
<organism evidence="3 4">
    <name type="scientific">Clonostachys chloroleuca</name>
    <dbReference type="NCBI Taxonomy" id="1926264"/>
    <lineage>
        <taxon>Eukaryota</taxon>
        <taxon>Fungi</taxon>
        <taxon>Dikarya</taxon>
        <taxon>Ascomycota</taxon>
        <taxon>Pezizomycotina</taxon>
        <taxon>Sordariomycetes</taxon>
        <taxon>Hypocreomycetidae</taxon>
        <taxon>Hypocreales</taxon>
        <taxon>Bionectriaceae</taxon>
        <taxon>Clonostachys</taxon>
    </lineage>
</organism>
<dbReference type="Gene3D" id="3.40.50.410">
    <property type="entry name" value="von Willebrand factor, type A domain"/>
    <property type="match status" value="1"/>
</dbReference>
<dbReference type="Pfam" id="PF14623">
    <property type="entry name" value="Vint"/>
    <property type="match status" value="1"/>
</dbReference>
<dbReference type="PANTHER" id="PTHR10579:SF156">
    <property type="entry name" value="VWFA DOMAIN-CONTAINING PROTEIN"/>
    <property type="match status" value="1"/>
</dbReference>
<feature type="compositionally biased region" description="Polar residues" evidence="1">
    <location>
        <begin position="547"/>
        <end position="563"/>
    </location>
</feature>
<dbReference type="InterPro" id="IPR036465">
    <property type="entry name" value="vWFA_dom_sf"/>
</dbReference>
<feature type="compositionally biased region" description="Polar residues" evidence="1">
    <location>
        <begin position="29"/>
        <end position="43"/>
    </location>
</feature>
<feature type="domain" description="VWFA" evidence="2">
    <location>
        <begin position="83"/>
        <end position="284"/>
    </location>
</feature>
<dbReference type="SMART" id="SM00327">
    <property type="entry name" value="VWA"/>
    <property type="match status" value="1"/>
</dbReference>
<dbReference type="PANTHER" id="PTHR10579">
    <property type="entry name" value="CALCIUM-ACTIVATED CHLORIDE CHANNEL REGULATOR"/>
    <property type="match status" value="1"/>
</dbReference>
<dbReference type="InterPro" id="IPR051266">
    <property type="entry name" value="CLCR"/>
</dbReference>
<evidence type="ECO:0000313" key="3">
    <source>
        <dbReference type="EMBL" id="CAI6047972.1"/>
    </source>
</evidence>
<name>A0AA35LSC5_9HYPO</name>
<feature type="region of interest" description="Disordered" evidence="1">
    <location>
        <begin position="532"/>
        <end position="563"/>
    </location>
</feature>
<dbReference type="EMBL" id="CABFNP030000586">
    <property type="protein sequence ID" value="CAI6047972.1"/>
    <property type="molecule type" value="Genomic_DNA"/>
</dbReference>
<evidence type="ECO:0000256" key="1">
    <source>
        <dbReference type="SAM" id="MobiDB-lite"/>
    </source>
</evidence>
<evidence type="ECO:0000259" key="2">
    <source>
        <dbReference type="PROSITE" id="PS50234"/>
    </source>
</evidence>
<reference evidence="3" key="1">
    <citation type="submission" date="2023-01" db="EMBL/GenBank/DDBJ databases">
        <authorList>
            <person name="Piombo E."/>
        </authorList>
    </citation>
    <scope>NUCLEOTIDE SEQUENCE</scope>
</reference>
<gene>
    <name evidence="3" type="ORF">CCHLO57077_00016529</name>
</gene>
<accession>A0AA35LSC5</accession>
<dbReference type="InterPro" id="IPR036844">
    <property type="entry name" value="Hint_dom_sf"/>
</dbReference>
<dbReference type="Pfam" id="PF13519">
    <property type="entry name" value="VWA_2"/>
    <property type="match status" value="1"/>
</dbReference>
<sequence>MVKRPYQPDPASGAKRLTLRQRIPIRGPSTVNEKTGSSQTSPLHASLSLHPVSAKEALIVKVTPPHAPVEKIDPTNPPHVACDIVLVIDVSGSMGAPADVPGEVESTGLSVLDLTKHAALTIIETLNENDRLGIVTFGSRSQVVLTLASMNKDNKDLARRKVREIESRDATNLWHGMRDGLEVLRQGKPSNRVPALMILTDGKPNHMCPEQGYIPKLRSLYSLSGSEKSLPGSEKRSLPGTIHTFGFGYNLESGLLKAIAEFGGGNYAFIPDAGMIGTVFVHAVANLQSTFATKAVLTLSYQEPLSLEEIRGDYIGRHAPKSDGPESTLTLELGNLQYGQTRDIYISAKGIGEDPFDEKGVTSVTARLDYFPSGGKRKGSAYATCSMLADAELSPNEIAYHESRTLISKFLASIFPANVKEVYQALKHEQLKAKVAELPELIKQLPAQKFEDELNKSLVEDLAGEEPRGQISIALRTPEYFRKWGTHYLPSIHNAHTRQICNSFKDSGPQQYGKDSTLFRACRDLLDNAFDQLPAPEPSAPHARYAASSSHPTSNHPFSNQPFSMSRYHNPAGSCFAGSTPVELASGRRVAIRKLRRGVKVRTPTGARKVAVVLKTPVTEETMCQVKGGILVTPWHPIAGDSDAKAWGFPAYVTQRNVRYTGFVYSVMLQRGDGNPRSHALRVGDVWGVTLGHGLVSGNDSRAHAFFGDYRRVAKAFLGMGIDKAGVVVGGGVERDRRTGVVSGFRQPPPLLDQECIVS</sequence>
<dbReference type="SUPFAM" id="SSF51294">
    <property type="entry name" value="Hedgehog/intein (Hint) domain"/>
    <property type="match status" value="1"/>
</dbReference>
<feature type="region of interest" description="Disordered" evidence="1">
    <location>
        <begin position="1"/>
        <end position="44"/>
    </location>
</feature>